<evidence type="ECO:0000256" key="4">
    <source>
        <dbReference type="ARBA" id="ARBA00022692"/>
    </source>
</evidence>
<dbReference type="GO" id="GO:0033619">
    <property type="term" value="P:membrane protein proteolysis"/>
    <property type="evidence" value="ECO:0007669"/>
    <property type="project" value="TreeGrafter"/>
</dbReference>
<feature type="signal peptide" evidence="10">
    <location>
        <begin position="1"/>
        <end position="20"/>
    </location>
</feature>
<dbReference type="GO" id="GO:0042500">
    <property type="term" value="F:aspartic endopeptidase activity, intramembrane cleaving"/>
    <property type="evidence" value="ECO:0007669"/>
    <property type="project" value="InterPro"/>
</dbReference>
<keyword evidence="5" id="KW-0967">Endosome</keyword>
<dbReference type="GO" id="GO:0010008">
    <property type="term" value="C:endosome membrane"/>
    <property type="evidence" value="ECO:0007669"/>
    <property type="project" value="UniProtKB-SubCell"/>
</dbReference>
<keyword evidence="4 9" id="KW-0812">Transmembrane</keyword>
<evidence type="ECO:0000256" key="9">
    <source>
        <dbReference type="SAM" id="Phobius"/>
    </source>
</evidence>
<dbReference type="InterPro" id="IPR046450">
    <property type="entry name" value="PA_dom_sf"/>
</dbReference>
<comment type="caution">
    <text evidence="12">The sequence shown here is derived from an EMBL/GenBank/DDBJ whole genome shotgun (WGS) entry which is preliminary data.</text>
</comment>
<dbReference type="AlphaFoldDB" id="A0A9D3SYZ5"/>
<evidence type="ECO:0000256" key="8">
    <source>
        <dbReference type="ARBA" id="ARBA00023136"/>
    </source>
</evidence>
<feature type="transmembrane region" description="Helical" evidence="9">
    <location>
        <begin position="221"/>
        <end position="239"/>
    </location>
</feature>
<protein>
    <recommendedName>
        <fullName evidence="11">PA domain-containing protein</fullName>
    </recommendedName>
</protein>
<feature type="chain" id="PRO_5038505103" description="PA domain-containing protein" evidence="10">
    <location>
        <begin position="21"/>
        <end position="508"/>
    </location>
</feature>
<dbReference type="OrthoDB" id="29661at2759"/>
<evidence type="ECO:0000256" key="10">
    <source>
        <dbReference type="SAM" id="SignalP"/>
    </source>
</evidence>
<feature type="transmembrane region" description="Helical" evidence="9">
    <location>
        <begin position="462"/>
        <end position="479"/>
    </location>
</feature>
<dbReference type="SMART" id="SM00730">
    <property type="entry name" value="PSN"/>
    <property type="match status" value="1"/>
</dbReference>
<dbReference type="Gene3D" id="3.50.30.30">
    <property type="match status" value="1"/>
</dbReference>
<comment type="subcellular location">
    <subcellularLocation>
        <location evidence="1">Endosome membrane</location>
        <topology evidence="1">Multi-pass membrane protein</topology>
    </subcellularLocation>
    <subcellularLocation>
        <location evidence="2">Membrane</location>
        <topology evidence="2">Multi-pass membrane protein</topology>
        <orientation evidence="2">Lumenal side</orientation>
    </subcellularLocation>
</comment>
<dbReference type="PANTHER" id="PTHR12174">
    <property type="entry name" value="SIGNAL PEPTIDE PEPTIDASE"/>
    <property type="match status" value="1"/>
</dbReference>
<dbReference type="InterPro" id="IPR006639">
    <property type="entry name" value="Preselin/SPP"/>
</dbReference>
<dbReference type="InterPro" id="IPR003137">
    <property type="entry name" value="PA_domain"/>
</dbReference>
<evidence type="ECO:0000313" key="12">
    <source>
        <dbReference type="EMBL" id="KAG7453998.1"/>
    </source>
</evidence>
<comment type="similarity">
    <text evidence="3">Belongs to the peptidase A22B family.</text>
</comment>
<evidence type="ECO:0000256" key="5">
    <source>
        <dbReference type="ARBA" id="ARBA00022753"/>
    </source>
</evidence>
<sequence length="508" mass="55480">MARILAVALLCSVYMSQVRSQEAILHLSDGTSDKEYCVAYNSLWTNLSESLGGANEYVLVNLMSSVLCNSSGLSPGTLNGKAVVVMRGECEFIQKAIIAQELGAAAVLIASKKPVVIPSANQSDYLKVKILLVLMRYEDILDAQEIFPGGMTVRLYAPAVPLFDLSILVMLAIAVFTVAMGGYWSGASEREKLSTTLAAGGGGGGGRADSGDLAVYSPVKVIVFVAFMCVMLVLMYFFYKWLVYVIIAVFCLASAVALHSCLDTLLEKIGCGHGSFSCQGRAFSVRSLLLAAVCITVAVLWGVYRNEDRWVWILQDLLGIAFCINFMKTITVSNYKICVILLGLLLLYDVFFVFITPFLTPNGESIMVQVALGSDSTGEKLPVVMRVPRFSVSTLNPCGMQFSILGYGDLIVPGLLVSYCHRFDVWTNSPRKIYYISCTIAYLMGMIVTFAVMILSRMGQPALLYLVPFTLLTSAAVACRRREMRSFWSGTRTGYEVLDSSREPLLQG</sequence>
<keyword evidence="8 9" id="KW-0472">Membrane</keyword>
<dbReference type="Pfam" id="PF04258">
    <property type="entry name" value="Peptidase_A22B"/>
    <property type="match status" value="1"/>
</dbReference>
<feature type="transmembrane region" description="Helical" evidence="9">
    <location>
        <begin position="400"/>
        <end position="421"/>
    </location>
</feature>
<evidence type="ECO:0000256" key="1">
    <source>
        <dbReference type="ARBA" id="ARBA00004337"/>
    </source>
</evidence>
<dbReference type="GO" id="GO:0005765">
    <property type="term" value="C:lysosomal membrane"/>
    <property type="evidence" value="ECO:0007669"/>
    <property type="project" value="TreeGrafter"/>
</dbReference>
<dbReference type="PANTHER" id="PTHR12174:SF34">
    <property type="entry name" value="SIGNAL PEPTIDE PEPTIDASE-LIKE 2A"/>
    <property type="match status" value="1"/>
</dbReference>
<keyword evidence="10" id="KW-0732">Signal</keyword>
<evidence type="ECO:0000256" key="6">
    <source>
        <dbReference type="ARBA" id="ARBA00022801"/>
    </source>
</evidence>
<feature type="transmembrane region" description="Helical" evidence="9">
    <location>
        <begin position="245"/>
        <end position="266"/>
    </location>
</feature>
<feature type="transmembrane region" description="Helical" evidence="9">
    <location>
        <begin position="162"/>
        <end position="184"/>
    </location>
</feature>
<accession>A0A9D3SYZ5</accession>
<dbReference type="EMBL" id="JAFDVH010000047">
    <property type="protein sequence ID" value="KAG7453998.1"/>
    <property type="molecule type" value="Genomic_DNA"/>
</dbReference>
<evidence type="ECO:0000256" key="2">
    <source>
        <dbReference type="ARBA" id="ARBA00004366"/>
    </source>
</evidence>
<name>A0A9D3SYZ5_MEGAT</name>
<dbReference type="Proteomes" id="UP001046870">
    <property type="component" value="Unassembled WGS sequence"/>
</dbReference>
<evidence type="ECO:0000256" key="7">
    <source>
        <dbReference type="ARBA" id="ARBA00022989"/>
    </source>
</evidence>
<dbReference type="GO" id="GO:0098554">
    <property type="term" value="C:cytoplasmic side of endoplasmic reticulum membrane"/>
    <property type="evidence" value="ECO:0007669"/>
    <property type="project" value="TreeGrafter"/>
</dbReference>
<dbReference type="Pfam" id="PF02225">
    <property type="entry name" value="PA"/>
    <property type="match status" value="1"/>
</dbReference>
<dbReference type="GO" id="GO:0098553">
    <property type="term" value="C:lumenal side of endoplasmic reticulum membrane"/>
    <property type="evidence" value="ECO:0007669"/>
    <property type="project" value="TreeGrafter"/>
</dbReference>
<keyword evidence="13" id="KW-1185">Reference proteome</keyword>
<reference evidence="12" key="1">
    <citation type="submission" date="2021-01" db="EMBL/GenBank/DDBJ databases">
        <authorList>
            <person name="Zahm M."/>
            <person name="Roques C."/>
            <person name="Cabau C."/>
            <person name="Klopp C."/>
            <person name="Donnadieu C."/>
            <person name="Jouanno E."/>
            <person name="Lampietro C."/>
            <person name="Louis A."/>
            <person name="Herpin A."/>
            <person name="Echchiki A."/>
            <person name="Berthelot C."/>
            <person name="Parey E."/>
            <person name="Roest-Crollius H."/>
            <person name="Braasch I."/>
            <person name="Postlethwait J."/>
            <person name="Bobe J."/>
            <person name="Montfort J."/>
            <person name="Bouchez O."/>
            <person name="Begum T."/>
            <person name="Mejri S."/>
            <person name="Adams A."/>
            <person name="Chen W.-J."/>
            <person name="Guiguen Y."/>
        </authorList>
    </citation>
    <scope>NUCLEOTIDE SEQUENCE</scope>
    <source>
        <strain evidence="12">YG-15Mar2019-1</strain>
        <tissue evidence="12">Brain</tissue>
    </source>
</reference>
<feature type="non-terminal residue" evidence="12">
    <location>
        <position position="508"/>
    </location>
</feature>
<keyword evidence="6" id="KW-0378">Hydrolase</keyword>
<proteinExistence type="inferred from homology"/>
<feature type="transmembrane region" description="Helical" evidence="9">
    <location>
        <begin position="339"/>
        <end position="359"/>
    </location>
</feature>
<evidence type="ECO:0000256" key="3">
    <source>
        <dbReference type="ARBA" id="ARBA00006859"/>
    </source>
</evidence>
<feature type="domain" description="PA" evidence="11">
    <location>
        <begin position="64"/>
        <end position="119"/>
    </location>
</feature>
<dbReference type="InterPro" id="IPR007369">
    <property type="entry name" value="Peptidase_A22B_SPP"/>
</dbReference>
<feature type="transmembrane region" description="Helical" evidence="9">
    <location>
        <begin position="433"/>
        <end position="456"/>
    </location>
</feature>
<evidence type="ECO:0000259" key="11">
    <source>
        <dbReference type="Pfam" id="PF02225"/>
    </source>
</evidence>
<dbReference type="SUPFAM" id="SSF52025">
    <property type="entry name" value="PA domain"/>
    <property type="match status" value="1"/>
</dbReference>
<keyword evidence="7 9" id="KW-1133">Transmembrane helix</keyword>
<feature type="transmembrane region" description="Helical" evidence="9">
    <location>
        <begin position="287"/>
        <end position="304"/>
    </location>
</feature>
<organism evidence="12 13">
    <name type="scientific">Megalops atlanticus</name>
    <name type="common">Tarpon</name>
    <name type="synonym">Clupea gigantea</name>
    <dbReference type="NCBI Taxonomy" id="7932"/>
    <lineage>
        <taxon>Eukaryota</taxon>
        <taxon>Metazoa</taxon>
        <taxon>Chordata</taxon>
        <taxon>Craniata</taxon>
        <taxon>Vertebrata</taxon>
        <taxon>Euteleostomi</taxon>
        <taxon>Actinopterygii</taxon>
        <taxon>Neopterygii</taxon>
        <taxon>Teleostei</taxon>
        <taxon>Elopiformes</taxon>
        <taxon>Megalopidae</taxon>
        <taxon>Megalops</taxon>
    </lineage>
</organism>
<evidence type="ECO:0000313" key="13">
    <source>
        <dbReference type="Proteomes" id="UP001046870"/>
    </source>
</evidence>
<dbReference type="GO" id="GO:0030660">
    <property type="term" value="C:Golgi-associated vesicle membrane"/>
    <property type="evidence" value="ECO:0007669"/>
    <property type="project" value="TreeGrafter"/>
</dbReference>
<gene>
    <name evidence="12" type="ORF">MATL_G00264150</name>
</gene>